<reference evidence="1 2" key="1">
    <citation type="submission" date="2017-05" db="EMBL/GenBank/DDBJ databases">
        <title>Vagococcus spp. assemblies.</title>
        <authorList>
            <person name="Gulvik C.A."/>
        </authorList>
    </citation>
    <scope>NUCLEOTIDE SEQUENCE [LARGE SCALE GENOMIC DNA]</scope>
    <source>
        <strain evidence="1 2">NCFB 2777</strain>
    </source>
</reference>
<keyword evidence="2" id="KW-1185">Reference proteome</keyword>
<dbReference type="GeneID" id="98567761"/>
<protein>
    <submittedName>
        <fullName evidence="1">Uncharacterized protein</fullName>
    </submittedName>
</protein>
<evidence type="ECO:0000313" key="2">
    <source>
        <dbReference type="Proteomes" id="UP000287239"/>
    </source>
</evidence>
<gene>
    <name evidence="1" type="ORF">CBF35_05205</name>
</gene>
<evidence type="ECO:0000313" key="1">
    <source>
        <dbReference type="EMBL" id="RST96631.1"/>
    </source>
</evidence>
<dbReference type="Proteomes" id="UP000287239">
    <property type="component" value="Unassembled WGS sequence"/>
</dbReference>
<proteinExistence type="predicted"/>
<dbReference type="AlphaFoldDB" id="A0A429ZSI4"/>
<dbReference type="EMBL" id="NGJU01000006">
    <property type="protein sequence ID" value="RST96631.1"/>
    <property type="molecule type" value="Genomic_DNA"/>
</dbReference>
<organism evidence="1 2">
    <name type="scientific">Vagococcus salmoninarum</name>
    <dbReference type="NCBI Taxonomy" id="2739"/>
    <lineage>
        <taxon>Bacteria</taxon>
        <taxon>Bacillati</taxon>
        <taxon>Bacillota</taxon>
        <taxon>Bacilli</taxon>
        <taxon>Lactobacillales</taxon>
        <taxon>Enterococcaceae</taxon>
        <taxon>Vagococcus</taxon>
    </lineage>
</organism>
<comment type="caution">
    <text evidence="1">The sequence shown here is derived from an EMBL/GenBank/DDBJ whole genome shotgun (WGS) entry which is preliminary data.</text>
</comment>
<dbReference type="RefSeq" id="WP_126778911.1">
    <property type="nucleotide sequence ID" value="NZ_NGJU01000006.1"/>
</dbReference>
<sequence length="59" mass="6680">MKYKVRRFIFLVIILSLGAYLGSKDLSITLAGIGGVLVGYLAKAEDNQYERTKEHRAYE</sequence>
<accession>A0A429ZSI4</accession>
<name>A0A429ZSI4_9ENTE</name>